<dbReference type="EMBL" id="CH476594">
    <property type="protein sequence ID" value="EAU39527.1"/>
    <property type="molecule type" value="Genomic_DNA"/>
</dbReference>
<dbReference type="PANTHER" id="PTHR45527">
    <property type="entry name" value="NONRIBOSOMAL PEPTIDE SYNTHETASE"/>
    <property type="match status" value="1"/>
</dbReference>
<dbReference type="SUPFAM" id="SSF56801">
    <property type="entry name" value="Acetyl-CoA synthetase-like"/>
    <property type="match status" value="1"/>
</dbReference>
<dbReference type="Gene3D" id="3.30.559.30">
    <property type="entry name" value="Nonribosomal peptide synthetase, condensation domain"/>
    <property type="match status" value="1"/>
</dbReference>
<dbReference type="InterPro" id="IPR036736">
    <property type="entry name" value="ACP-like_sf"/>
</dbReference>
<dbReference type="eggNOG" id="KOG1178">
    <property type="taxonomic scope" value="Eukaryota"/>
</dbReference>
<dbReference type="PANTHER" id="PTHR45527:SF12">
    <property type="entry name" value="NONRIBOSOMAL PEPTIDE SYNTHETASE IVOA"/>
    <property type="match status" value="1"/>
</dbReference>
<evidence type="ECO:0000313" key="7">
    <source>
        <dbReference type="Proteomes" id="UP000007963"/>
    </source>
</evidence>
<dbReference type="STRING" id="341663.Q0CZK3"/>
<keyword evidence="3" id="KW-0436">Ligase</keyword>
<proteinExistence type="inferred from homology"/>
<protein>
    <recommendedName>
        <fullName evidence="5">Carrier domain-containing protein</fullName>
    </recommendedName>
</protein>
<keyword evidence="1" id="KW-0596">Phosphopantetheine</keyword>
<organism evidence="6 7">
    <name type="scientific">Aspergillus terreus (strain NIH 2624 / FGSC A1156)</name>
    <dbReference type="NCBI Taxonomy" id="341663"/>
    <lineage>
        <taxon>Eukaryota</taxon>
        <taxon>Fungi</taxon>
        <taxon>Dikarya</taxon>
        <taxon>Ascomycota</taxon>
        <taxon>Pezizomycotina</taxon>
        <taxon>Eurotiomycetes</taxon>
        <taxon>Eurotiomycetidae</taxon>
        <taxon>Eurotiales</taxon>
        <taxon>Aspergillaceae</taxon>
        <taxon>Aspergillus</taxon>
        <taxon>Aspergillus subgen. Circumdati</taxon>
    </lineage>
</organism>
<reference evidence="7" key="1">
    <citation type="submission" date="2005-09" db="EMBL/GenBank/DDBJ databases">
        <title>Annotation of the Aspergillus terreus NIH2624 genome.</title>
        <authorList>
            <person name="Birren B.W."/>
            <person name="Lander E.S."/>
            <person name="Galagan J.E."/>
            <person name="Nusbaum C."/>
            <person name="Devon K."/>
            <person name="Henn M."/>
            <person name="Ma L.-J."/>
            <person name="Jaffe D.B."/>
            <person name="Butler J."/>
            <person name="Alvarez P."/>
            <person name="Gnerre S."/>
            <person name="Grabherr M."/>
            <person name="Kleber M."/>
            <person name="Mauceli E.W."/>
            <person name="Brockman W."/>
            <person name="Rounsley S."/>
            <person name="Young S.K."/>
            <person name="LaButti K."/>
            <person name="Pushparaj V."/>
            <person name="DeCaprio D."/>
            <person name="Crawford M."/>
            <person name="Koehrsen M."/>
            <person name="Engels R."/>
            <person name="Montgomery P."/>
            <person name="Pearson M."/>
            <person name="Howarth C."/>
            <person name="Larson L."/>
            <person name="Luoma S."/>
            <person name="White J."/>
            <person name="Alvarado L."/>
            <person name="Kodira C.D."/>
            <person name="Zeng Q."/>
            <person name="Oleary S."/>
            <person name="Yandava C."/>
            <person name="Denning D.W."/>
            <person name="Nierman W.C."/>
            <person name="Milne T."/>
            <person name="Madden K."/>
        </authorList>
    </citation>
    <scope>NUCLEOTIDE SEQUENCE [LARGE SCALE GENOMIC DNA]</scope>
    <source>
        <strain evidence="7">NIH 2624 / FGSC A1156</strain>
    </source>
</reference>
<dbReference type="VEuPathDB" id="FungiDB:ATEG_00881"/>
<dbReference type="GO" id="GO:0005737">
    <property type="term" value="C:cytoplasm"/>
    <property type="evidence" value="ECO:0007669"/>
    <property type="project" value="TreeGrafter"/>
</dbReference>
<dbReference type="InterPro" id="IPR009081">
    <property type="entry name" value="PP-bd_ACP"/>
</dbReference>
<dbReference type="Gene3D" id="3.30.559.10">
    <property type="entry name" value="Chloramphenicol acetyltransferase-like domain"/>
    <property type="match status" value="1"/>
</dbReference>
<evidence type="ECO:0000313" key="6">
    <source>
        <dbReference type="EMBL" id="EAU39527.1"/>
    </source>
</evidence>
<dbReference type="GeneID" id="4355642"/>
<comment type="similarity">
    <text evidence="4">Belongs to the NRP synthetase family.</text>
</comment>
<dbReference type="GO" id="GO:0031177">
    <property type="term" value="F:phosphopantetheine binding"/>
    <property type="evidence" value="ECO:0007669"/>
    <property type="project" value="TreeGrafter"/>
</dbReference>
<dbReference type="PROSITE" id="PS00012">
    <property type="entry name" value="PHOSPHOPANTETHEINE"/>
    <property type="match status" value="1"/>
</dbReference>
<dbReference type="GO" id="GO:0016874">
    <property type="term" value="F:ligase activity"/>
    <property type="evidence" value="ECO:0007669"/>
    <property type="project" value="UniProtKB-KW"/>
</dbReference>
<dbReference type="RefSeq" id="XP_001210967.1">
    <property type="nucleotide sequence ID" value="XM_001210967.1"/>
</dbReference>
<dbReference type="Proteomes" id="UP000007963">
    <property type="component" value="Unassembled WGS sequence"/>
</dbReference>
<dbReference type="OrthoDB" id="416786at2759"/>
<dbReference type="OMA" id="WANHNDE"/>
<dbReference type="Gene3D" id="3.30.300.30">
    <property type="match status" value="1"/>
</dbReference>
<dbReference type="InterPro" id="IPR006162">
    <property type="entry name" value="Ppantetheine_attach_site"/>
</dbReference>
<dbReference type="HOGENOM" id="CLU_000022_60_3_1"/>
<evidence type="ECO:0000256" key="4">
    <source>
        <dbReference type="ARBA" id="ARBA00029454"/>
    </source>
</evidence>
<feature type="domain" description="Carrier" evidence="5">
    <location>
        <begin position="773"/>
        <end position="849"/>
    </location>
</feature>
<keyword evidence="2" id="KW-0597">Phosphoprotein</keyword>
<dbReference type="InterPro" id="IPR000873">
    <property type="entry name" value="AMP-dep_synth/lig_dom"/>
</dbReference>
<dbReference type="InterPro" id="IPR023213">
    <property type="entry name" value="CAT-like_dom_sf"/>
</dbReference>
<evidence type="ECO:0000256" key="1">
    <source>
        <dbReference type="ARBA" id="ARBA00022450"/>
    </source>
</evidence>
<dbReference type="Gene3D" id="3.40.50.12780">
    <property type="entry name" value="N-terminal domain of ligase-like"/>
    <property type="match status" value="1"/>
</dbReference>
<dbReference type="CDD" id="cd05918">
    <property type="entry name" value="A_NRPS_SidN3_like"/>
    <property type="match status" value="1"/>
</dbReference>
<dbReference type="InterPro" id="IPR001242">
    <property type="entry name" value="Condensation_dom"/>
</dbReference>
<evidence type="ECO:0000259" key="5">
    <source>
        <dbReference type="PROSITE" id="PS50075"/>
    </source>
</evidence>
<evidence type="ECO:0000256" key="2">
    <source>
        <dbReference type="ARBA" id="ARBA00022553"/>
    </source>
</evidence>
<accession>Q0CZK3</accession>
<dbReference type="CDD" id="cd19542">
    <property type="entry name" value="CT_NRPS-like"/>
    <property type="match status" value="1"/>
</dbReference>
<name>Q0CZK3_ASPTN</name>
<sequence>MNSIRNPPRCFFPALASFEKSTSTVQAVENSYGRASRRLESLGHRVLSQWFEAEGTDAISLLRAAWALVLRAYTGADHVCFQVHGQDDRPYEAHITGSVVVRRLLQNENDAIGGCTCRGMEANAGAWEQVSNTCVFVARDAGQTSDILRDERYSKTLLSDEQGHALGHTLHQTILEIIQKPGETVEDMDVCSDEDIDRMCSWNAPFGLQSMQEQCAYDIIAARCCATPDATAISAWDGEMTFGELDRRSSLLALRLLELGVEPEQIVPVYFEKSKWAVVAIVAVVKTGAAFVLMDANFSMKILHRVCHTVGARVIVSSLECQPTAQGLVEQVVCLDSSWPDPETLPQLPQPRCTPSSALYAVFTSGSTKGPKCVIMENRACCETTLRTAPALGLNEKTRRLQFSSYAFTMSVREILSMLFLGGCLCIPSERDRINDIAGFINRHRVTFANFCPSISNIPSPDSVPSLRTLMVGGESPDPQFIKLWAPKVRLILGFGATETAGIALMVGNCLPDHDPRNLGKACDSRLWVVNMDNHDRLMPIGAVGELVLQGTGLGRQYLKNPQDTASQFPDALKWQCRLVDGPTQNCGRLYKTGDLVRYTSDGSLIYLGRKAQVVKANGQLIDVHEIENCLTSCREARRLQMSCVAVIPAKSRMDGDCTTKLVAFIGGSRLSRDHSILVDRDGALEVPRDKCWQTVSAIRQELSVKLPPNLVPADFIFMQDLPRKLSGKVDRIPLLERAARCQTTHEHWMKCNPQQQPLHHISVKSDVTIRPPEKARQLNTMKCIVADLLGLEPGNIHPSTNILSAGIDSMTAMDVVRAARHQGIKTTITDLYDHPVLSDLVAVCHELTPARKLVQRQENTVDTREQTTVCEELCTVLLPHISENVLEIVHTTAFQSWSLHTMNYRYLSIPLPTEVDRCRLLKSCQALVDHHSSLRTVFLTATKNGRQEIVQVVLKRMRVGFQCLSADSLDQHCHDDSAGLATPPTNGLPPLQMQIVALPDGTDTLLIRHVHAQMDGLSWAIVCQDLSASYNGQPLAPTTPFSVHARVARDSNGPEAYAVWRKLLAGSSMTRLNSRSSNIAKVTPRQPTAGQRTIDSPRLITSSKKVAHVELPAEFTLATIVKAAWALTLARTFPDAAPRDIVFGQVVNGRLLGIPHEDRIVGPCLNIIPVRVRVCGTLTKWALLSQVQQQHRDTIECWNTEYDQIVRNCTSWPPGTPFGSFVRCQNFDMHPVCRLGDIPCQMHQIKIPNQPRETANVCVVPSDSTLDVSIAVSNHVMCQKEADSIVGILCDMIADIATGSVKE</sequence>
<gene>
    <name evidence="6" type="ORF">ATEG_00881</name>
</gene>
<dbReference type="PROSITE" id="PS50075">
    <property type="entry name" value="CARRIER"/>
    <property type="match status" value="1"/>
</dbReference>
<dbReference type="GO" id="GO:0044550">
    <property type="term" value="P:secondary metabolite biosynthetic process"/>
    <property type="evidence" value="ECO:0007669"/>
    <property type="project" value="TreeGrafter"/>
</dbReference>
<dbReference type="Pfam" id="PF00501">
    <property type="entry name" value="AMP-binding"/>
    <property type="match status" value="1"/>
</dbReference>
<evidence type="ECO:0000256" key="3">
    <source>
        <dbReference type="ARBA" id="ARBA00022598"/>
    </source>
</evidence>
<dbReference type="InterPro" id="IPR042099">
    <property type="entry name" value="ANL_N_sf"/>
</dbReference>
<dbReference type="Pfam" id="PF00550">
    <property type="entry name" value="PP-binding"/>
    <property type="match status" value="1"/>
</dbReference>
<dbReference type="Gene3D" id="1.10.1200.10">
    <property type="entry name" value="ACP-like"/>
    <property type="match status" value="1"/>
</dbReference>
<dbReference type="GO" id="GO:0043041">
    <property type="term" value="P:amino acid activation for nonribosomal peptide biosynthetic process"/>
    <property type="evidence" value="ECO:0007669"/>
    <property type="project" value="TreeGrafter"/>
</dbReference>
<dbReference type="Pfam" id="PF00668">
    <property type="entry name" value="Condensation"/>
    <property type="match status" value="1"/>
</dbReference>
<dbReference type="SUPFAM" id="SSF52777">
    <property type="entry name" value="CoA-dependent acyltransferases"/>
    <property type="match status" value="3"/>
</dbReference>
<dbReference type="SUPFAM" id="SSF47336">
    <property type="entry name" value="ACP-like"/>
    <property type="match status" value="1"/>
</dbReference>
<dbReference type="InterPro" id="IPR045851">
    <property type="entry name" value="AMP-bd_C_sf"/>
</dbReference>